<sequence length="653" mass="70757">MQSSIGNAKSSDQVNSFQSVPDLEKSMYMAIDGYPCVRLLNLSGEIGCSNPGRANIVAPVTRFKTANKLAEPSALLVSTDQFEDLFARHETGKRTTAAKQTNVPMKMRLSNDADFSRHVVGVLVESGSQLPNGLKGFSPDKKFPQSEFAPYQSGNFEWNPSGSGLMWKAYNFPVFLLSNSSTLALQEVALKNEKRKKSYTVDVADFDLVMQTTKSGTQDSGSCLREQTCLPLGGYSVWSALPPIIVSSSKKAKPMIMTVASMDAASFFRDKSVGADSPISGLISLLAVVDALSRVDGLGDLDKQLVFAVFTGEAWGYLGSRRFLLELDQHSDAVSGLDSALIEMESATNQTLSALKDALGSLKTQSIKISRASKSNPGLPPSSLMSFLKKNAEISGVVLEDFDVAFTNKFYHSHLDDLSNINSSAIVAAASVVARSLYILASEKKEINNSVMNTININASLVEELLGCLLSCEPGLTCELVNRYIAPSTSCPSHYVGVVLGEPSSQPYPGNVGDVPRFVWNFLADKTAMPSKNTSSACPKGCCGNGEIGVKTETDGKGVCVISTTRYVPAYSTRLKYESDTWEVLPHNSSDTMGAADPVWTESNWDTIRLRVYTVQDTRFDSWILLFGITVTVLSYIIIVISKAFITKALKRD</sequence>
<keyword evidence="13" id="KW-1185">Reference proteome</keyword>
<dbReference type="PANTHER" id="PTHR21092:SF0">
    <property type="entry name" value="NICASTRIN"/>
    <property type="match status" value="1"/>
</dbReference>
<dbReference type="PANTHER" id="PTHR21092">
    <property type="entry name" value="NICASTRIN"/>
    <property type="match status" value="1"/>
</dbReference>
<dbReference type="EMBL" id="JAVYJV010000011">
    <property type="protein sequence ID" value="KAK4360001.1"/>
    <property type="molecule type" value="Genomic_DNA"/>
</dbReference>
<evidence type="ECO:0000259" key="11">
    <source>
        <dbReference type="Pfam" id="PF18266"/>
    </source>
</evidence>
<dbReference type="Pfam" id="PF05450">
    <property type="entry name" value="Nicastrin"/>
    <property type="match status" value="2"/>
</dbReference>
<keyword evidence="5" id="KW-0732">Signal</keyword>
<dbReference type="GO" id="GO:0005886">
    <property type="term" value="C:plasma membrane"/>
    <property type="evidence" value="ECO:0007669"/>
    <property type="project" value="TreeGrafter"/>
</dbReference>
<dbReference type="Pfam" id="PF18266">
    <property type="entry name" value="Ncstrn_small"/>
    <property type="match status" value="1"/>
</dbReference>
<dbReference type="Gene3D" id="3.40.630.10">
    <property type="entry name" value="Zn peptidases"/>
    <property type="match status" value="1"/>
</dbReference>
<dbReference type="Proteomes" id="UP001291623">
    <property type="component" value="Unassembled WGS sequence"/>
</dbReference>
<gene>
    <name evidence="12" type="ORF">RND71_022230</name>
</gene>
<keyword evidence="4 10" id="KW-0812">Transmembrane</keyword>
<keyword evidence="9" id="KW-0325">Glycoprotein</keyword>
<comment type="caution">
    <text evidence="12">The sequence shown here is derived from an EMBL/GenBank/DDBJ whole genome shotgun (WGS) entry which is preliminary data.</text>
</comment>
<evidence type="ECO:0000256" key="9">
    <source>
        <dbReference type="ARBA" id="ARBA00023180"/>
    </source>
</evidence>
<evidence type="ECO:0000256" key="5">
    <source>
        <dbReference type="ARBA" id="ARBA00022729"/>
    </source>
</evidence>
<dbReference type="AlphaFoldDB" id="A0AAE1RY71"/>
<evidence type="ECO:0000256" key="2">
    <source>
        <dbReference type="ARBA" id="ARBA00007717"/>
    </source>
</evidence>
<feature type="domain" description="Nicastrin small lobe" evidence="11">
    <location>
        <begin position="35"/>
        <end position="212"/>
    </location>
</feature>
<evidence type="ECO:0000256" key="3">
    <source>
        <dbReference type="ARBA" id="ARBA00015303"/>
    </source>
</evidence>
<evidence type="ECO:0000256" key="4">
    <source>
        <dbReference type="ARBA" id="ARBA00022692"/>
    </source>
</evidence>
<protein>
    <recommendedName>
        <fullName evidence="3">Nicastrin</fullName>
    </recommendedName>
</protein>
<dbReference type="GO" id="GO:0016485">
    <property type="term" value="P:protein processing"/>
    <property type="evidence" value="ECO:0007669"/>
    <property type="project" value="InterPro"/>
</dbReference>
<evidence type="ECO:0000256" key="1">
    <source>
        <dbReference type="ARBA" id="ARBA00004479"/>
    </source>
</evidence>
<feature type="transmembrane region" description="Helical" evidence="10">
    <location>
        <begin position="623"/>
        <end position="646"/>
    </location>
</feature>
<keyword evidence="6" id="KW-0914">Notch signaling pathway</keyword>
<keyword evidence="7 10" id="KW-1133">Transmembrane helix</keyword>
<comment type="subcellular location">
    <subcellularLocation>
        <location evidence="1">Membrane</location>
        <topology evidence="1">Single-pass type I membrane protein</topology>
    </subcellularLocation>
</comment>
<reference evidence="12" key="1">
    <citation type="submission" date="2023-12" db="EMBL/GenBank/DDBJ databases">
        <title>Genome assembly of Anisodus tanguticus.</title>
        <authorList>
            <person name="Wang Y.-J."/>
        </authorList>
    </citation>
    <scope>NUCLEOTIDE SEQUENCE</scope>
    <source>
        <strain evidence="12">KB-2021</strain>
        <tissue evidence="12">Leaf</tissue>
    </source>
</reference>
<evidence type="ECO:0000256" key="10">
    <source>
        <dbReference type="SAM" id="Phobius"/>
    </source>
</evidence>
<evidence type="ECO:0000313" key="12">
    <source>
        <dbReference type="EMBL" id="KAK4360001.1"/>
    </source>
</evidence>
<keyword evidence="8 10" id="KW-0472">Membrane</keyword>
<evidence type="ECO:0000256" key="8">
    <source>
        <dbReference type="ARBA" id="ARBA00023136"/>
    </source>
</evidence>
<dbReference type="InterPro" id="IPR041084">
    <property type="entry name" value="Ncstrn_small"/>
</dbReference>
<evidence type="ECO:0000313" key="13">
    <source>
        <dbReference type="Proteomes" id="UP001291623"/>
    </source>
</evidence>
<evidence type="ECO:0000256" key="6">
    <source>
        <dbReference type="ARBA" id="ARBA00022976"/>
    </source>
</evidence>
<accession>A0AAE1RY71</accession>
<organism evidence="12 13">
    <name type="scientific">Anisodus tanguticus</name>
    <dbReference type="NCBI Taxonomy" id="243964"/>
    <lineage>
        <taxon>Eukaryota</taxon>
        <taxon>Viridiplantae</taxon>
        <taxon>Streptophyta</taxon>
        <taxon>Embryophyta</taxon>
        <taxon>Tracheophyta</taxon>
        <taxon>Spermatophyta</taxon>
        <taxon>Magnoliopsida</taxon>
        <taxon>eudicotyledons</taxon>
        <taxon>Gunneridae</taxon>
        <taxon>Pentapetalae</taxon>
        <taxon>asterids</taxon>
        <taxon>lamiids</taxon>
        <taxon>Solanales</taxon>
        <taxon>Solanaceae</taxon>
        <taxon>Solanoideae</taxon>
        <taxon>Hyoscyameae</taxon>
        <taxon>Anisodus</taxon>
    </lineage>
</organism>
<proteinExistence type="inferred from homology"/>
<evidence type="ECO:0000256" key="7">
    <source>
        <dbReference type="ARBA" id="ARBA00022989"/>
    </source>
</evidence>
<dbReference type="GO" id="GO:0007219">
    <property type="term" value="P:Notch signaling pathway"/>
    <property type="evidence" value="ECO:0007669"/>
    <property type="project" value="UniProtKB-KW"/>
</dbReference>
<comment type="similarity">
    <text evidence="2">Belongs to the nicastrin family.</text>
</comment>
<name>A0AAE1RY71_9SOLA</name>
<dbReference type="InterPro" id="IPR008710">
    <property type="entry name" value="Nicastrin"/>
</dbReference>
<dbReference type="SUPFAM" id="SSF53187">
    <property type="entry name" value="Zn-dependent exopeptidases"/>
    <property type="match status" value="1"/>
</dbReference>